<dbReference type="Pfam" id="PF01168">
    <property type="entry name" value="Ala_racemase_N"/>
    <property type="match status" value="1"/>
</dbReference>
<comment type="pathway">
    <text evidence="4">Amino-acid biosynthesis; D-alanine biosynthesis; D-alanine from L-alanine: step 1/1.</text>
</comment>
<dbReference type="RefSeq" id="WP_183985914.1">
    <property type="nucleotide sequence ID" value="NZ_JACHHG010000004.1"/>
</dbReference>
<dbReference type="PANTHER" id="PTHR30511:SF0">
    <property type="entry name" value="ALANINE RACEMASE, CATABOLIC-RELATED"/>
    <property type="match status" value="1"/>
</dbReference>
<dbReference type="PANTHER" id="PTHR30511">
    <property type="entry name" value="ALANINE RACEMASE"/>
    <property type="match status" value="1"/>
</dbReference>
<evidence type="ECO:0000256" key="4">
    <source>
        <dbReference type="HAMAP-Rule" id="MF_01201"/>
    </source>
</evidence>
<dbReference type="Gene3D" id="3.20.20.10">
    <property type="entry name" value="Alanine racemase"/>
    <property type="match status" value="1"/>
</dbReference>
<comment type="similarity">
    <text evidence="4">Belongs to the alanine racemase family.</text>
</comment>
<dbReference type="CDD" id="cd00430">
    <property type="entry name" value="PLPDE_III_AR"/>
    <property type="match status" value="1"/>
</dbReference>
<evidence type="ECO:0000313" key="8">
    <source>
        <dbReference type="EMBL" id="MBB6097964.1"/>
    </source>
</evidence>
<comment type="caution">
    <text evidence="8">The sequence shown here is derived from an EMBL/GenBank/DDBJ whole genome shotgun (WGS) entry which is preliminary data.</text>
</comment>
<dbReference type="InterPro" id="IPR009006">
    <property type="entry name" value="Ala_racemase/Decarboxylase_C"/>
</dbReference>
<dbReference type="SMART" id="SM01005">
    <property type="entry name" value="Ala_racemase_C"/>
    <property type="match status" value="1"/>
</dbReference>
<evidence type="ECO:0000256" key="3">
    <source>
        <dbReference type="ARBA" id="ARBA00023235"/>
    </source>
</evidence>
<evidence type="ECO:0000256" key="5">
    <source>
        <dbReference type="PIRSR" id="PIRSR600821-50"/>
    </source>
</evidence>
<dbReference type="SUPFAM" id="SSF50621">
    <property type="entry name" value="Alanine racemase C-terminal domain-like"/>
    <property type="match status" value="1"/>
</dbReference>
<feature type="binding site" evidence="4 6">
    <location>
        <position position="303"/>
    </location>
    <ligand>
        <name>substrate</name>
    </ligand>
</feature>
<dbReference type="SUPFAM" id="SSF51419">
    <property type="entry name" value="PLP-binding barrel"/>
    <property type="match status" value="1"/>
</dbReference>
<keyword evidence="2 4" id="KW-0663">Pyridoxal phosphate</keyword>
<proteinExistence type="inferred from homology"/>
<dbReference type="GO" id="GO:0030632">
    <property type="term" value="P:D-alanine biosynthetic process"/>
    <property type="evidence" value="ECO:0007669"/>
    <property type="project" value="UniProtKB-UniRule"/>
</dbReference>
<dbReference type="GO" id="GO:0030170">
    <property type="term" value="F:pyridoxal phosphate binding"/>
    <property type="evidence" value="ECO:0007669"/>
    <property type="project" value="UniProtKB-UniRule"/>
</dbReference>
<dbReference type="InterPro" id="IPR001608">
    <property type="entry name" value="Ala_racemase_N"/>
</dbReference>
<reference evidence="8 9" key="1">
    <citation type="submission" date="2020-08" db="EMBL/GenBank/DDBJ databases">
        <title>Genomic Encyclopedia of Type Strains, Phase IV (KMG-IV): sequencing the most valuable type-strain genomes for metagenomic binning, comparative biology and taxonomic classification.</title>
        <authorList>
            <person name="Goeker M."/>
        </authorList>
    </citation>
    <scope>NUCLEOTIDE SEQUENCE [LARGE SCALE GENOMIC DNA]</scope>
    <source>
        <strain evidence="8 9">DSM 21458</strain>
    </source>
</reference>
<feature type="active site" description="Proton acceptor; specific for D-alanine" evidence="4">
    <location>
        <position position="35"/>
    </location>
</feature>
<dbReference type="PRINTS" id="PR00992">
    <property type="entry name" value="ALARACEMASE"/>
</dbReference>
<protein>
    <recommendedName>
        <fullName evidence="4">Alanine racemase</fullName>
        <ecNumber evidence="4">5.1.1.1</ecNumber>
    </recommendedName>
</protein>
<dbReference type="EC" id="5.1.1.1" evidence="4"/>
<comment type="cofactor">
    <cofactor evidence="1 4 5">
        <name>pyridoxal 5'-phosphate</name>
        <dbReference type="ChEBI" id="CHEBI:597326"/>
    </cofactor>
</comment>
<comment type="catalytic activity">
    <reaction evidence="4">
        <text>L-alanine = D-alanine</text>
        <dbReference type="Rhea" id="RHEA:20249"/>
        <dbReference type="ChEBI" id="CHEBI:57416"/>
        <dbReference type="ChEBI" id="CHEBI:57972"/>
        <dbReference type="EC" id="5.1.1.1"/>
    </reaction>
</comment>
<dbReference type="AlphaFoldDB" id="A0A841HZ67"/>
<evidence type="ECO:0000256" key="2">
    <source>
        <dbReference type="ARBA" id="ARBA00022898"/>
    </source>
</evidence>
<dbReference type="NCBIfam" id="TIGR00492">
    <property type="entry name" value="alr"/>
    <property type="match status" value="1"/>
</dbReference>
<dbReference type="UniPathway" id="UPA00042">
    <property type="reaction ID" value="UER00497"/>
</dbReference>
<feature type="active site" description="Proton acceptor; specific for L-alanine" evidence="4">
    <location>
        <position position="255"/>
    </location>
</feature>
<dbReference type="Gene3D" id="2.40.37.10">
    <property type="entry name" value="Lyase, Ornithine Decarboxylase, Chain A, domain 1"/>
    <property type="match status" value="1"/>
</dbReference>
<gene>
    <name evidence="8" type="ORF">HNR42_001387</name>
</gene>
<dbReference type="EMBL" id="JACHHG010000004">
    <property type="protein sequence ID" value="MBB6097964.1"/>
    <property type="molecule type" value="Genomic_DNA"/>
</dbReference>
<comment type="function">
    <text evidence="4">Catalyzes the interconversion of L-alanine and D-alanine. May also act on other amino acids.</text>
</comment>
<organism evidence="8 9">
    <name type="scientific">Deinobacterium chartae</name>
    <dbReference type="NCBI Taxonomy" id="521158"/>
    <lineage>
        <taxon>Bacteria</taxon>
        <taxon>Thermotogati</taxon>
        <taxon>Deinococcota</taxon>
        <taxon>Deinococci</taxon>
        <taxon>Deinococcales</taxon>
        <taxon>Deinococcaceae</taxon>
        <taxon>Deinobacterium</taxon>
    </lineage>
</organism>
<dbReference type="InterPro" id="IPR000821">
    <property type="entry name" value="Ala_racemase"/>
</dbReference>
<dbReference type="GO" id="GO:0008784">
    <property type="term" value="F:alanine racemase activity"/>
    <property type="evidence" value="ECO:0007669"/>
    <property type="project" value="UniProtKB-UniRule"/>
</dbReference>
<dbReference type="Proteomes" id="UP000569951">
    <property type="component" value="Unassembled WGS sequence"/>
</dbReference>
<dbReference type="InterPro" id="IPR029066">
    <property type="entry name" value="PLP-binding_barrel"/>
</dbReference>
<keyword evidence="9" id="KW-1185">Reference proteome</keyword>
<dbReference type="HAMAP" id="MF_01201">
    <property type="entry name" value="Ala_racemase"/>
    <property type="match status" value="1"/>
</dbReference>
<dbReference type="InterPro" id="IPR011079">
    <property type="entry name" value="Ala_racemase_C"/>
</dbReference>
<accession>A0A841HZ67</accession>
<dbReference type="GO" id="GO:0005829">
    <property type="term" value="C:cytosol"/>
    <property type="evidence" value="ECO:0007669"/>
    <property type="project" value="TreeGrafter"/>
</dbReference>
<evidence type="ECO:0000259" key="7">
    <source>
        <dbReference type="SMART" id="SM01005"/>
    </source>
</evidence>
<dbReference type="InterPro" id="IPR020622">
    <property type="entry name" value="Ala_racemase_pyridoxalP-BS"/>
</dbReference>
<feature type="domain" description="Alanine racemase C-terminal" evidence="7">
    <location>
        <begin position="234"/>
        <end position="358"/>
    </location>
</feature>
<sequence length="369" mass="39371">MHARAVATLSLEALIHNLRALSRHAGGVPVLLPFKADAYGHGALALARALEAMPELDVLWGYGVASADEAFELLELPLRRPLLVLTPTDPADAAELARRGARVTVSTLEEGRALPPGSSVHLKVNTGMNRLGVAPQQALQLLADLEALGLRVEGVFSHFASADADDLTHARTQLEAFEALCAQLPPGVLRHLSSSSGVAAFGPRGAFDLIRPGISSYGYPACERDRGLIPLRPVMTLRARIGLVREVQPGDPVSYGGLWRAETPATLAVVSLGYADGYPRNATGQAQAVVQGVRRPVRGRICMDQMMLDVTGLTVQPGDWVELISPGGPDADEVASWGGTISYELLVRLGRRIERRVVPMSVPLEARHG</sequence>
<dbReference type="PROSITE" id="PS00395">
    <property type="entry name" value="ALANINE_RACEMASE"/>
    <property type="match status" value="1"/>
</dbReference>
<evidence type="ECO:0000313" key="9">
    <source>
        <dbReference type="Proteomes" id="UP000569951"/>
    </source>
</evidence>
<dbReference type="Pfam" id="PF00842">
    <property type="entry name" value="Ala_racemase_C"/>
    <property type="match status" value="1"/>
</dbReference>
<feature type="modified residue" description="N6-(pyridoxal phosphate)lysine" evidence="4 5">
    <location>
        <position position="35"/>
    </location>
</feature>
<evidence type="ECO:0000256" key="1">
    <source>
        <dbReference type="ARBA" id="ARBA00001933"/>
    </source>
</evidence>
<evidence type="ECO:0000256" key="6">
    <source>
        <dbReference type="PIRSR" id="PIRSR600821-52"/>
    </source>
</evidence>
<name>A0A841HZ67_9DEIO</name>
<keyword evidence="3 4" id="KW-0413">Isomerase</keyword>
<feature type="binding site" evidence="4 6">
    <location>
        <position position="130"/>
    </location>
    <ligand>
        <name>substrate</name>
    </ligand>
</feature>